<name>A0A0B4CNW1_9MICO</name>
<sequence length="77" mass="7276">MSIAENIAPTVAVAAGAVTAGSASMAMPPGTCASATHTRAPDGETAIAAALVSSMANDVSAVPVTGSTTVTVFAPTT</sequence>
<protein>
    <submittedName>
        <fullName evidence="1">Uncharacterized protein</fullName>
    </submittedName>
</protein>
<dbReference type="AlphaFoldDB" id="A0A0B4CNW1"/>
<dbReference type="Proteomes" id="UP000031202">
    <property type="component" value="Unassembled WGS sequence"/>
</dbReference>
<comment type="caution">
    <text evidence="1">The sequence shown here is derived from an EMBL/GenBank/DDBJ whole genome shotgun (WGS) entry which is preliminary data.</text>
</comment>
<accession>A0A0B4CNW1</accession>
<gene>
    <name evidence="1" type="ORF">RM52_06985</name>
</gene>
<proteinExistence type="predicted"/>
<evidence type="ECO:0000313" key="2">
    <source>
        <dbReference type="Proteomes" id="UP000031202"/>
    </source>
</evidence>
<reference evidence="1 2" key="1">
    <citation type="submission" date="2014-12" db="EMBL/GenBank/DDBJ databases">
        <title>Genome sequencing of Microbacterium hominis TPW29.</title>
        <authorList>
            <person name="Tan P.W."/>
            <person name="Chan K.-G."/>
        </authorList>
    </citation>
    <scope>NUCLEOTIDE SEQUENCE [LARGE SCALE GENOMIC DNA]</scope>
    <source>
        <strain evidence="1 2">TPW29</strain>
    </source>
</reference>
<organism evidence="1 2">
    <name type="scientific">Microbacterium hominis</name>
    <dbReference type="NCBI Taxonomy" id="162426"/>
    <lineage>
        <taxon>Bacteria</taxon>
        <taxon>Bacillati</taxon>
        <taxon>Actinomycetota</taxon>
        <taxon>Actinomycetes</taxon>
        <taxon>Micrococcales</taxon>
        <taxon>Microbacteriaceae</taxon>
        <taxon>Microbacterium</taxon>
    </lineage>
</organism>
<dbReference type="EMBL" id="JWSZ01000009">
    <property type="protein sequence ID" value="KIC58152.1"/>
    <property type="molecule type" value="Genomic_DNA"/>
</dbReference>
<evidence type="ECO:0000313" key="1">
    <source>
        <dbReference type="EMBL" id="KIC58152.1"/>
    </source>
</evidence>